<evidence type="ECO:0000256" key="5">
    <source>
        <dbReference type="ARBA" id="ARBA00023136"/>
    </source>
</evidence>
<keyword evidence="2" id="KW-1003">Cell membrane</keyword>
<protein>
    <submittedName>
        <fullName evidence="9">PBPe domain-containing protein</fullName>
    </submittedName>
</protein>
<evidence type="ECO:0000256" key="6">
    <source>
        <dbReference type="ARBA" id="ARBA00023170"/>
    </source>
</evidence>
<evidence type="ECO:0000256" key="1">
    <source>
        <dbReference type="ARBA" id="ARBA00004651"/>
    </source>
</evidence>
<evidence type="ECO:0000256" key="4">
    <source>
        <dbReference type="ARBA" id="ARBA00022989"/>
    </source>
</evidence>
<sequence>LIKNIYFNTFKLTDGWMGDTDVKKKLIDAFKSAGNPHTYILLLKPETSFNYSQEFLKLAILNQQLRSGIRVIEFSTVVGCQVYSGHLQAGASLISFGLSTTYAPETPSPYYKSKWRAAALYLDGLTYITKDGSEMPSDYILSRIQFTLTEPTSSPIESIAVLDCSKNVNTGIGSWIRNREERLKLDSINSTIVGRTVKVGVIKYGPFYDNGCGFSVPIMEALKTSAKVNLVVVEYDFNSDDPYYLKMQTALKDGDIDIGLAPVPLGALDLQNVGRISATITTSYMLLRQRPDRPSDFLLILRPLSMPVWLGSVVLAFIFMGLLMLFGHLRPVIVRNLAEGQMSTKRDLFEVSALGVASSFSLTKLQIIPITLSNRIFALTMWLFSYLLLVLYASAMMTILLRIRKPSNADITVREVLDPLNCDKVIVIQNGISYEEITSSLVNMTQKYTPVAGLDAAYAEVMKSKNTVLLASSIEASYLSVTNCNLETIPYTAMYETILTFPYRKLWSLGSQLDFYFSVISESGVLSKASSVYFETGRCYLPSYNAPEPVVLELGDTASIYIFLLIGIIIAFIILGAEILAKYYLGEKEEKVYNALDMGLREGDTIEVTYFGKGGDGKTELFCRYFPE</sequence>
<dbReference type="STRING" id="6216.A0A0R3SI27"/>
<dbReference type="SUPFAM" id="SSF53850">
    <property type="entry name" value="Periplasmic binding protein-like II"/>
    <property type="match status" value="1"/>
</dbReference>
<keyword evidence="7" id="KW-0325">Glycoprotein</keyword>
<feature type="transmembrane region" description="Helical" evidence="8">
    <location>
        <begin position="348"/>
        <end position="370"/>
    </location>
</feature>
<keyword evidence="5 8" id="KW-0472">Membrane</keyword>
<dbReference type="WBParaSite" id="HDID_0000459201-mRNA-1">
    <property type="protein sequence ID" value="HDID_0000459201-mRNA-1"/>
    <property type="gene ID" value="HDID_0000459201"/>
</dbReference>
<dbReference type="InterPro" id="IPR052192">
    <property type="entry name" value="Insect_Ionotropic_Sensory_Rcpt"/>
</dbReference>
<evidence type="ECO:0000313" key="9">
    <source>
        <dbReference type="WBParaSite" id="HDID_0000459201-mRNA-1"/>
    </source>
</evidence>
<comment type="subcellular location">
    <subcellularLocation>
        <location evidence="1">Cell membrane</location>
        <topology evidence="1">Multi-pass membrane protein</topology>
    </subcellularLocation>
</comment>
<name>A0A0R3SI27_HYMDI</name>
<dbReference type="PANTHER" id="PTHR42643">
    <property type="entry name" value="IONOTROPIC RECEPTOR 20A-RELATED"/>
    <property type="match status" value="1"/>
</dbReference>
<dbReference type="GO" id="GO:0005886">
    <property type="term" value="C:plasma membrane"/>
    <property type="evidence" value="ECO:0007669"/>
    <property type="project" value="UniProtKB-SubCell"/>
</dbReference>
<feature type="transmembrane region" description="Helical" evidence="8">
    <location>
        <begin position="308"/>
        <end position="327"/>
    </location>
</feature>
<keyword evidence="6" id="KW-0675">Receptor</keyword>
<evidence type="ECO:0000256" key="2">
    <source>
        <dbReference type="ARBA" id="ARBA00022475"/>
    </source>
</evidence>
<evidence type="ECO:0000256" key="8">
    <source>
        <dbReference type="SAM" id="Phobius"/>
    </source>
</evidence>
<evidence type="ECO:0000256" key="7">
    <source>
        <dbReference type="ARBA" id="ARBA00023180"/>
    </source>
</evidence>
<keyword evidence="4 8" id="KW-1133">Transmembrane helix</keyword>
<accession>A0A0R3SI27</accession>
<feature type="transmembrane region" description="Helical" evidence="8">
    <location>
        <begin position="376"/>
        <end position="401"/>
    </location>
</feature>
<reference evidence="9" key="1">
    <citation type="submission" date="2017-02" db="UniProtKB">
        <authorList>
            <consortium name="WormBaseParasite"/>
        </authorList>
    </citation>
    <scope>IDENTIFICATION</scope>
</reference>
<keyword evidence="3 8" id="KW-0812">Transmembrane</keyword>
<evidence type="ECO:0000256" key="3">
    <source>
        <dbReference type="ARBA" id="ARBA00022692"/>
    </source>
</evidence>
<proteinExistence type="predicted"/>
<feature type="transmembrane region" description="Helical" evidence="8">
    <location>
        <begin position="560"/>
        <end position="581"/>
    </location>
</feature>
<dbReference type="Gene3D" id="1.10.287.70">
    <property type="match status" value="1"/>
</dbReference>
<organism evidence="9">
    <name type="scientific">Hymenolepis diminuta</name>
    <name type="common">Rat tapeworm</name>
    <dbReference type="NCBI Taxonomy" id="6216"/>
    <lineage>
        <taxon>Eukaryota</taxon>
        <taxon>Metazoa</taxon>
        <taxon>Spiralia</taxon>
        <taxon>Lophotrochozoa</taxon>
        <taxon>Platyhelminthes</taxon>
        <taxon>Cestoda</taxon>
        <taxon>Eucestoda</taxon>
        <taxon>Cyclophyllidea</taxon>
        <taxon>Hymenolepididae</taxon>
        <taxon>Hymenolepis</taxon>
    </lineage>
</organism>
<dbReference type="PANTHER" id="PTHR42643:SF24">
    <property type="entry name" value="IONOTROPIC RECEPTOR 60A"/>
    <property type="match status" value="1"/>
</dbReference>
<dbReference type="AlphaFoldDB" id="A0A0R3SI27"/>